<comment type="caution">
    <text evidence="3">The sequence shown here is derived from an EMBL/GenBank/DDBJ whole genome shotgun (WGS) entry which is preliminary data.</text>
</comment>
<proteinExistence type="predicted"/>
<keyword evidence="2" id="KW-0732">Signal</keyword>
<evidence type="ECO:0000313" key="4">
    <source>
        <dbReference type="Proteomes" id="UP000784294"/>
    </source>
</evidence>
<protein>
    <submittedName>
        <fullName evidence="3">Uncharacterized protein</fullName>
    </submittedName>
</protein>
<dbReference type="EMBL" id="CAAALY010027054">
    <property type="protein sequence ID" value="VEL16077.1"/>
    <property type="molecule type" value="Genomic_DNA"/>
</dbReference>
<evidence type="ECO:0000256" key="1">
    <source>
        <dbReference type="SAM" id="Phobius"/>
    </source>
</evidence>
<name>A0A3S5CF47_9PLAT</name>
<dbReference type="Proteomes" id="UP000784294">
    <property type="component" value="Unassembled WGS sequence"/>
</dbReference>
<evidence type="ECO:0000313" key="3">
    <source>
        <dbReference type="EMBL" id="VEL16077.1"/>
    </source>
</evidence>
<organism evidence="3 4">
    <name type="scientific">Protopolystoma xenopodis</name>
    <dbReference type="NCBI Taxonomy" id="117903"/>
    <lineage>
        <taxon>Eukaryota</taxon>
        <taxon>Metazoa</taxon>
        <taxon>Spiralia</taxon>
        <taxon>Lophotrochozoa</taxon>
        <taxon>Platyhelminthes</taxon>
        <taxon>Monogenea</taxon>
        <taxon>Polyopisthocotylea</taxon>
        <taxon>Polystomatidea</taxon>
        <taxon>Polystomatidae</taxon>
        <taxon>Protopolystoma</taxon>
    </lineage>
</organism>
<keyword evidence="1" id="KW-0472">Membrane</keyword>
<keyword evidence="1" id="KW-0812">Transmembrane</keyword>
<sequence>MHTGPRLDAHQPALVVGLFMLLLGRLPVGDAVNRADAIAQPDKYIRYDSSPWSLVVQFAAASAINYGILIFITLVTAAIAKAMEKKYVRYRRGGPVVDDA</sequence>
<evidence type="ECO:0000256" key="2">
    <source>
        <dbReference type="SAM" id="SignalP"/>
    </source>
</evidence>
<reference evidence="3" key="1">
    <citation type="submission" date="2018-11" db="EMBL/GenBank/DDBJ databases">
        <authorList>
            <consortium name="Pathogen Informatics"/>
        </authorList>
    </citation>
    <scope>NUCLEOTIDE SEQUENCE</scope>
</reference>
<keyword evidence="1" id="KW-1133">Transmembrane helix</keyword>
<dbReference type="OrthoDB" id="6264453at2759"/>
<dbReference type="AlphaFoldDB" id="A0A3S5CF47"/>
<feature type="transmembrane region" description="Helical" evidence="1">
    <location>
        <begin position="55"/>
        <end position="80"/>
    </location>
</feature>
<feature type="chain" id="PRO_5018602078" evidence="2">
    <location>
        <begin position="32"/>
        <end position="100"/>
    </location>
</feature>
<feature type="signal peptide" evidence="2">
    <location>
        <begin position="1"/>
        <end position="31"/>
    </location>
</feature>
<gene>
    <name evidence="3" type="ORF">PXEA_LOCUS9517</name>
</gene>
<accession>A0A3S5CF47</accession>
<keyword evidence="4" id="KW-1185">Reference proteome</keyword>